<accession>A0A142E665</accession>
<reference evidence="1 2" key="1">
    <citation type="submission" date="2018-03" db="EMBL/GenBank/DDBJ databases">
        <title>Aeromonas veronii whole genome sequencing and analysis.</title>
        <authorList>
            <person name="Xie H."/>
            <person name="Liu T."/>
            <person name="Wang K."/>
        </authorList>
    </citation>
    <scope>NUCLEOTIDE SEQUENCE [LARGE SCALE GENOMIC DNA]</scope>
    <source>
        <strain evidence="1 2">XH.VA.1</strain>
    </source>
</reference>
<dbReference type="AlphaFoldDB" id="A0A142E665"/>
<proteinExistence type="predicted"/>
<dbReference type="RefSeq" id="WP_064336786.1">
    <property type="nucleotide sequence ID" value="NZ_CAWNSG010000014.1"/>
</dbReference>
<comment type="caution">
    <text evidence="1">The sequence shown here is derived from an EMBL/GenBank/DDBJ whole genome shotgun (WGS) entry which is preliminary data.</text>
</comment>
<evidence type="ECO:0000313" key="1">
    <source>
        <dbReference type="EMBL" id="PTH81347.1"/>
    </source>
</evidence>
<evidence type="ECO:0000313" key="2">
    <source>
        <dbReference type="Proteomes" id="UP000241986"/>
    </source>
</evidence>
<organism evidence="1 2">
    <name type="scientific">Aeromonas veronii</name>
    <dbReference type="NCBI Taxonomy" id="654"/>
    <lineage>
        <taxon>Bacteria</taxon>
        <taxon>Pseudomonadati</taxon>
        <taxon>Pseudomonadota</taxon>
        <taxon>Gammaproteobacteria</taxon>
        <taxon>Aeromonadales</taxon>
        <taxon>Aeromonadaceae</taxon>
        <taxon>Aeromonas</taxon>
    </lineage>
</organism>
<dbReference type="KEGG" id="avo:AMS64_15490"/>
<sequence length="78" mass="8233">MADSDYVIIDGPGSQNAAPHSISLRSTLSLEQRVKLEALAETSALARVIIADLDSPVTPARLAALAELGVFESMETTH</sequence>
<gene>
    <name evidence="1" type="ORF">DAA48_09380</name>
</gene>
<name>A0A142E665_AERVE</name>
<dbReference type="KEGG" id="avo:AMS64_22150"/>
<protein>
    <submittedName>
        <fullName evidence="1">Uncharacterized protein</fullName>
    </submittedName>
</protein>
<dbReference type="Proteomes" id="UP000241986">
    <property type="component" value="Unassembled WGS sequence"/>
</dbReference>
<dbReference type="EMBL" id="PZKL01000022">
    <property type="protein sequence ID" value="PTH81347.1"/>
    <property type="molecule type" value="Genomic_DNA"/>
</dbReference>